<dbReference type="Pfam" id="PF09348">
    <property type="entry name" value="DUF1990"/>
    <property type="match status" value="1"/>
</dbReference>
<evidence type="ECO:0000259" key="1">
    <source>
        <dbReference type="Pfam" id="PF09348"/>
    </source>
</evidence>
<name>A0ABW3A403_9ACTN</name>
<dbReference type="InterPro" id="IPR014457">
    <property type="entry name" value="UCP010260"/>
</dbReference>
<gene>
    <name evidence="2" type="ORF">ACFQZ8_16235</name>
</gene>
<dbReference type="InterPro" id="IPR018960">
    <property type="entry name" value="DUF1990"/>
</dbReference>
<dbReference type="PANTHER" id="PTHR34202">
    <property type="entry name" value="UPF0548 PROTEIN"/>
    <property type="match status" value="1"/>
</dbReference>
<feature type="domain" description="DUF1990" evidence="1">
    <location>
        <begin position="1"/>
        <end position="126"/>
    </location>
</feature>
<evidence type="ECO:0000313" key="3">
    <source>
        <dbReference type="Proteomes" id="UP001597053"/>
    </source>
</evidence>
<keyword evidence="3" id="KW-1185">Reference proteome</keyword>
<dbReference type="EMBL" id="JBHTHM010000828">
    <property type="protein sequence ID" value="MFD0785458.1"/>
    <property type="molecule type" value="Genomic_DNA"/>
</dbReference>
<dbReference type="Proteomes" id="UP001597053">
    <property type="component" value="Unassembled WGS sequence"/>
</dbReference>
<sequence length="136" mass="14861">VFERAVDGLLGWEMHRRAGMAVTASEPSAVPGAVVVLRWGIRPLGLLIPCRVVYRVEEPDRQGFAYGTLPGHPVRGEELFVVRLRPDGEVRFAIAAFSLPASLMARLGGPAGRKVQAIFTDRYVRAMRRIAAGRPG</sequence>
<dbReference type="PIRSF" id="PIRSF010260">
    <property type="entry name" value="UCP010260"/>
    <property type="match status" value="1"/>
</dbReference>
<accession>A0ABW3A403</accession>
<dbReference type="PANTHER" id="PTHR34202:SF1">
    <property type="entry name" value="UPF0548 PROTEIN"/>
    <property type="match status" value="1"/>
</dbReference>
<evidence type="ECO:0000313" key="2">
    <source>
        <dbReference type="EMBL" id="MFD0785458.1"/>
    </source>
</evidence>
<reference evidence="3" key="1">
    <citation type="journal article" date="2019" name="Int. J. Syst. Evol. Microbiol.">
        <title>The Global Catalogue of Microorganisms (GCM) 10K type strain sequencing project: providing services to taxonomists for standard genome sequencing and annotation.</title>
        <authorList>
            <consortium name="The Broad Institute Genomics Platform"/>
            <consortium name="The Broad Institute Genome Sequencing Center for Infectious Disease"/>
            <person name="Wu L."/>
            <person name="Ma J."/>
        </authorList>
    </citation>
    <scope>NUCLEOTIDE SEQUENCE [LARGE SCALE GENOMIC DNA]</scope>
    <source>
        <strain evidence="3">JCM 32148</strain>
    </source>
</reference>
<organism evidence="2 3">
    <name type="scientific">Micromonospora azadirachtae</name>
    <dbReference type="NCBI Taxonomy" id="1970735"/>
    <lineage>
        <taxon>Bacteria</taxon>
        <taxon>Bacillati</taxon>
        <taxon>Actinomycetota</taxon>
        <taxon>Actinomycetes</taxon>
        <taxon>Micromonosporales</taxon>
        <taxon>Micromonosporaceae</taxon>
        <taxon>Micromonospora</taxon>
    </lineage>
</organism>
<protein>
    <submittedName>
        <fullName evidence="2">DUF1990 family protein</fullName>
    </submittedName>
</protein>
<proteinExistence type="predicted"/>
<feature type="non-terminal residue" evidence="2">
    <location>
        <position position="1"/>
    </location>
</feature>
<comment type="caution">
    <text evidence="2">The sequence shown here is derived from an EMBL/GenBank/DDBJ whole genome shotgun (WGS) entry which is preliminary data.</text>
</comment>